<organism evidence="1">
    <name type="scientific">Ophidiomyces ophidiicola</name>
    <dbReference type="NCBI Taxonomy" id="1387563"/>
    <lineage>
        <taxon>Eukaryota</taxon>
        <taxon>Fungi</taxon>
        <taxon>Dikarya</taxon>
        <taxon>Ascomycota</taxon>
        <taxon>Pezizomycotina</taxon>
        <taxon>Eurotiomycetes</taxon>
        <taxon>Eurotiomycetidae</taxon>
        <taxon>Onygenales</taxon>
        <taxon>Onygenaceae</taxon>
        <taxon>Ophidiomyces</taxon>
    </lineage>
</organism>
<gene>
    <name evidence="1" type="ORF">LOY88_006875</name>
</gene>
<comment type="caution">
    <text evidence="1">The sequence shown here is derived from an EMBL/GenBank/DDBJ whole genome shotgun (WGS) entry which is preliminary data.</text>
</comment>
<proteinExistence type="predicted"/>
<reference evidence="1" key="1">
    <citation type="journal article" date="2022" name="bioRxiv">
        <title>Population genetic analysis of Ophidiomyces ophidiicola, the causative agent of snake fungal disease, indicates recent introductions to the USA.</title>
        <authorList>
            <person name="Ladner J.T."/>
            <person name="Palmer J.M."/>
            <person name="Ettinger C.L."/>
            <person name="Stajich J.E."/>
            <person name="Farrell T.M."/>
            <person name="Glorioso B.M."/>
            <person name="Lawson B."/>
            <person name="Price S.J."/>
            <person name="Stengle A.G."/>
            <person name="Grear D.A."/>
            <person name="Lorch J.M."/>
        </authorList>
    </citation>
    <scope>NUCLEOTIDE SEQUENCE</scope>
    <source>
        <strain evidence="1">NWHC 24266-5</strain>
    </source>
</reference>
<accession>A0ACB8UMD4</accession>
<protein>
    <submittedName>
        <fullName evidence="1">Uncharacterized protein</fullName>
    </submittedName>
</protein>
<dbReference type="EMBL" id="JALBCA010000266">
    <property type="protein sequence ID" value="KAI2381024.1"/>
    <property type="molecule type" value="Genomic_DNA"/>
</dbReference>
<feature type="non-terminal residue" evidence="1">
    <location>
        <position position="1"/>
    </location>
</feature>
<name>A0ACB8UMD4_9EURO</name>
<evidence type="ECO:0000313" key="1">
    <source>
        <dbReference type="EMBL" id="KAI2381024.1"/>
    </source>
</evidence>
<sequence>ETRAVLPPPADHVQVAVRATGLCGSDLHYFHDGRNGDRVVRAPLVLGHECTGRVVALHADVAPTSHLRVGDRVALEVGVACRRCALCRTARPNLCRAMQFRSSAATLPHRDGTLMDTTNHPARLCHALPDSVSDLEAALIEPLAVCMHAIRRSTPPDPTTTATVYRALGEDLPALVLGAGAVGLLLAAALAATQPFTRIVVADIDRARLDIAARLPVPAGRITTHLFPPSPDEPPSDDHDDAAAQARAAALPAAGRFTHLYECTGAVACVRTAIHAAAPGARIALVGMGGAAVATAVPLAAAALREVDLVGVLRYDDAAYPAAIALMASGRLRGVAECVVTHTVDLADDGGYRGFRLAGARVDERGCPVVKVVVLSGGLNNR</sequence>